<dbReference type="Pfam" id="PF00011">
    <property type="entry name" value="HSP20"/>
    <property type="match status" value="1"/>
</dbReference>
<gene>
    <name evidence="4" type="ORF">UABAM_03511</name>
</gene>
<dbReference type="Gene3D" id="2.60.40.790">
    <property type="match status" value="1"/>
</dbReference>
<evidence type="ECO:0000256" key="1">
    <source>
        <dbReference type="PROSITE-ProRule" id="PRU00285"/>
    </source>
</evidence>
<evidence type="ECO:0000313" key="4">
    <source>
        <dbReference type="EMBL" id="BBM85148.1"/>
    </source>
</evidence>
<dbReference type="Proteomes" id="UP000326354">
    <property type="component" value="Chromosome"/>
</dbReference>
<accession>A0A5S9F437</accession>
<evidence type="ECO:0000313" key="5">
    <source>
        <dbReference type="Proteomes" id="UP000326354"/>
    </source>
</evidence>
<organism evidence="4 5">
    <name type="scientific">Uabimicrobium amorphum</name>
    <dbReference type="NCBI Taxonomy" id="2596890"/>
    <lineage>
        <taxon>Bacteria</taxon>
        <taxon>Pseudomonadati</taxon>
        <taxon>Planctomycetota</taxon>
        <taxon>Candidatus Uabimicrobiia</taxon>
        <taxon>Candidatus Uabimicrobiales</taxon>
        <taxon>Candidatus Uabimicrobiaceae</taxon>
        <taxon>Candidatus Uabimicrobium</taxon>
    </lineage>
</organism>
<dbReference type="SUPFAM" id="SSF49764">
    <property type="entry name" value="HSP20-like chaperones"/>
    <property type="match status" value="1"/>
</dbReference>
<dbReference type="PROSITE" id="PS01031">
    <property type="entry name" value="SHSP"/>
    <property type="match status" value="1"/>
</dbReference>
<dbReference type="AlphaFoldDB" id="A0A5S9F437"/>
<dbReference type="PANTHER" id="PTHR11527">
    <property type="entry name" value="HEAT-SHOCK PROTEIN 20 FAMILY MEMBER"/>
    <property type="match status" value="1"/>
</dbReference>
<dbReference type="OrthoDB" id="9792695at2"/>
<feature type="domain" description="SHSP" evidence="3">
    <location>
        <begin position="7"/>
        <end position="118"/>
    </location>
</feature>
<dbReference type="RefSeq" id="WP_151969267.1">
    <property type="nucleotide sequence ID" value="NZ_AP019860.1"/>
</dbReference>
<comment type="similarity">
    <text evidence="1 2">Belongs to the small heat shock protein (HSP20) family.</text>
</comment>
<dbReference type="InterPro" id="IPR008978">
    <property type="entry name" value="HSP20-like_chaperone"/>
</dbReference>
<evidence type="ECO:0000259" key="3">
    <source>
        <dbReference type="PROSITE" id="PS01031"/>
    </source>
</evidence>
<sequence length="118" mass="13501">MSTDIKDEAMIFVPDTDVYEEEDVITLVVDLPGVDEESVDVQLDKNQLQISAKAEKPQFKDDYKIQHTEYYTGDFKRTWAIKESLDPEKIDAQIKDGVLTLKLHKIKSSAKKIQVRSA</sequence>
<keyword evidence="5" id="KW-1185">Reference proteome</keyword>
<dbReference type="EMBL" id="AP019860">
    <property type="protein sequence ID" value="BBM85148.1"/>
    <property type="molecule type" value="Genomic_DNA"/>
</dbReference>
<proteinExistence type="inferred from homology"/>
<dbReference type="InterPro" id="IPR002068">
    <property type="entry name" value="A-crystallin/Hsp20_dom"/>
</dbReference>
<keyword evidence="4" id="KW-0346">Stress response</keyword>
<name>A0A5S9F437_UABAM</name>
<dbReference type="CDD" id="cd06464">
    <property type="entry name" value="ACD_sHsps-like"/>
    <property type="match status" value="1"/>
</dbReference>
<dbReference type="KEGG" id="uam:UABAM_03511"/>
<evidence type="ECO:0000256" key="2">
    <source>
        <dbReference type="RuleBase" id="RU003616"/>
    </source>
</evidence>
<reference evidence="4 5" key="1">
    <citation type="submission" date="2019-08" db="EMBL/GenBank/DDBJ databases">
        <title>Complete genome sequence of Candidatus Uab amorphum.</title>
        <authorList>
            <person name="Shiratori T."/>
            <person name="Suzuki S."/>
            <person name="Kakizawa Y."/>
            <person name="Ishida K."/>
        </authorList>
    </citation>
    <scope>NUCLEOTIDE SEQUENCE [LARGE SCALE GENOMIC DNA]</scope>
    <source>
        <strain evidence="4 5">SRT547</strain>
    </source>
</reference>
<protein>
    <submittedName>
        <fullName evidence="4">Putative 15 kDa heat shock protein</fullName>
    </submittedName>
</protein>
<dbReference type="InterPro" id="IPR031107">
    <property type="entry name" value="Small_HSP"/>
</dbReference>